<feature type="domain" description="F-box" evidence="3">
    <location>
        <begin position="139"/>
        <end position="190"/>
    </location>
</feature>
<dbReference type="PROSITE" id="PS50181">
    <property type="entry name" value="FBOX"/>
    <property type="match status" value="1"/>
</dbReference>
<evidence type="ECO:0000313" key="5">
    <source>
        <dbReference type="Proteomes" id="UP000007875"/>
    </source>
</evidence>
<dbReference type="InterPro" id="IPR001810">
    <property type="entry name" value="F-box_dom"/>
</dbReference>
<evidence type="ECO:0000259" key="3">
    <source>
        <dbReference type="PROSITE" id="PS50181"/>
    </source>
</evidence>
<proteinExistence type="predicted"/>
<dbReference type="Ensembl" id="ENSCSAVT00000015247.1">
    <property type="protein sequence ID" value="ENSCSAVP00000015073.1"/>
    <property type="gene ID" value="ENSCSAVG00000008838.1"/>
</dbReference>
<organism evidence="4 5">
    <name type="scientific">Ciona savignyi</name>
    <name type="common">Pacific transparent sea squirt</name>
    <dbReference type="NCBI Taxonomy" id="51511"/>
    <lineage>
        <taxon>Eukaryota</taxon>
        <taxon>Metazoa</taxon>
        <taxon>Chordata</taxon>
        <taxon>Tunicata</taxon>
        <taxon>Ascidiacea</taxon>
        <taxon>Phlebobranchia</taxon>
        <taxon>Cionidae</taxon>
        <taxon>Ciona</taxon>
    </lineage>
</organism>
<dbReference type="AlphaFoldDB" id="H2ZBV7"/>
<dbReference type="PROSITE" id="PS50005">
    <property type="entry name" value="TPR"/>
    <property type="match status" value="1"/>
</dbReference>
<dbReference type="HOGENOM" id="CLU_041758_0_0_1"/>
<evidence type="ECO:0000313" key="4">
    <source>
        <dbReference type="Ensembl" id="ENSCSAVP00000015073.1"/>
    </source>
</evidence>
<dbReference type="SUPFAM" id="SSF81383">
    <property type="entry name" value="F-box domain"/>
    <property type="match status" value="1"/>
</dbReference>
<dbReference type="CDD" id="cd22089">
    <property type="entry name" value="F-box_FBXO9"/>
    <property type="match status" value="1"/>
</dbReference>
<feature type="repeat" description="TPR" evidence="2">
    <location>
        <begin position="56"/>
        <end position="89"/>
    </location>
</feature>
<name>H2ZBV7_CIOSA</name>
<dbReference type="Gene3D" id="1.20.1280.50">
    <property type="match status" value="1"/>
</dbReference>
<dbReference type="eggNOG" id="KOG2997">
    <property type="taxonomic scope" value="Eukaryota"/>
</dbReference>
<reference evidence="5" key="1">
    <citation type="submission" date="2003-08" db="EMBL/GenBank/DDBJ databases">
        <authorList>
            <person name="Birren B."/>
            <person name="Nusbaum C."/>
            <person name="Abebe A."/>
            <person name="Abouelleil A."/>
            <person name="Adekoya E."/>
            <person name="Ait-zahra M."/>
            <person name="Allen N."/>
            <person name="Allen T."/>
            <person name="An P."/>
            <person name="Anderson M."/>
            <person name="Anderson S."/>
            <person name="Arachchi H."/>
            <person name="Armbruster J."/>
            <person name="Bachantsang P."/>
            <person name="Baldwin J."/>
            <person name="Barry A."/>
            <person name="Bayul T."/>
            <person name="Blitshsteyn B."/>
            <person name="Bloom T."/>
            <person name="Blye J."/>
            <person name="Boguslavskiy L."/>
            <person name="Borowsky M."/>
            <person name="Boukhgalter B."/>
            <person name="Brunache A."/>
            <person name="Butler J."/>
            <person name="Calixte N."/>
            <person name="Calvo S."/>
            <person name="Camarata J."/>
            <person name="Campo K."/>
            <person name="Chang J."/>
            <person name="Cheshatsang Y."/>
            <person name="Citroen M."/>
            <person name="Collymore A."/>
            <person name="Considine T."/>
            <person name="Cook A."/>
            <person name="Cooke P."/>
            <person name="Corum B."/>
            <person name="Cuomo C."/>
            <person name="David R."/>
            <person name="Dawoe T."/>
            <person name="Degray S."/>
            <person name="Dodge S."/>
            <person name="Dooley K."/>
            <person name="Dorje P."/>
            <person name="Dorjee K."/>
            <person name="Dorris L."/>
            <person name="Duffey N."/>
            <person name="Dupes A."/>
            <person name="Elkins T."/>
            <person name="Engels R."/>
            <person name="Erickson J."/>
            <person name="Farina A."/>
            <person name="Faro S."/>
            <person name="Ferreira P."/>
            <person name="Fischer H."/>
            <person name="Fitzgerald M."/>
            <person name="Foley K."/>
            <person name="Gage D."/>
            <person name="Galagan J."/>
            <person name="Gearin G."/>
            <person name="Gnerre S."/>
            <person name="Gnirke A."/>
            <person name="Goyette A."/>
            <person name="Graham J."/>
            <person name="Grandbois E."/>
            <person name="Gyaltsen K."/>
            <person name="Hafez N."/>
            <person name="Hagopian D."/>
            <person name="Hagos B."/>
            <person name="Hall J."/>
            <person name="Hatcher B."/>
            <person name="Heller A."/>
            <person name="Higgins H."/>
            <person name="Honan T."/>
            <person name="Horn A."/>
            <person name="Houde N."/>
            <person name="Hughes L."/>
            <person name="Hulme W."/>
            <person name="Husby E."/>
            <person name="Iliev I."/>
            <person name="Jaffe D."/>
            <person name="Jones C."/>
            <person name="Kamal M."/>
            <person name="Kamat A."/>
            <person name="Kamvysselis M."/>
            <person name="Karlsson E."/>
            <person name="Kells C."/>
            <person name="Kieu A."/>
            <person name="Kisner P."/>
            <person name="Kodira C."/>
            <person name="Kulbokas E."/>
            <person name="Labutti K."/>
            <person name="Lama D."/>
            <person name="Landers T."/>
            <person name="Leger J."/>
            <person name="Levine S."/>
            <person name="Lewis D."/>
            <person name="Lewis T."/>
            <person name="Lindblad-toh K."/>
            <person name="Liu X."/>
            <person name="Lokyitsang T."/>
            <person name="Lokyitsang Y."/>
            <person name="Lucien O."/>
            <person name="Lui A."/>
            <person name="Ma L.J."/>
            <person name="Mabbitt R."/>
            <person name="Macdonald J."/>
            <person name="Maclean C."/>
            <person name="Major J."/>
            <person name="Manning J."/>
            <person name="Marabella R."/>
            <person name="Maru K."/>
            <person name="Matthews C."/>
            <person name="Mauceli E."/>
            <person name="Mccarthy M."/>
            <person name="Mcdonough S."/>
            <person name="Mcghee T."/>
            <person name="Meldrim J."/>
            <person name="Meneus L."/>
            <person name="Mesirov J."/>
            <person name="Mihalev A."/>
            <person name="Mihova T."/>
            <person name="Mikkelsen T."/>
            <person name="Mlenga V."/>
            <person name="Moru K."/>
            <person name="Mozes J."/>
            <person name="Mulrain L."/>
            <person name="Munson G."/>
            <person name="Naylor J."/>
            <person name="Newes C."/>
            <person name="Nguyen C."/>
            <person name="Nguyen N."/>
            <person name="Nguyen T."/>
            <person name="Nicol R."/>
            <person name="Nielsen C."/>
            <person name="Nizzari M."/>
            <person name="Norbu C."/>
            <person name="Norbu N."/>
            <person name="O'donnell P."/>
            <person name="Okoawo O."/>
            <person name="O'leary S."/>
            <person name="Omotosho B."/>
            <person name="O'neill K."/>
            <person name="Osman S."/>
            <person name="Parker S."/>
            <person name="Perrin D."/>
            <person name="Phunkhang P."/>
            <person name="Piqani B."/>
            <person name="Purcell S."/>
            <person name="Rachupka T."/>
            <person name="Ramasamy U."/>
            <person name="Rameau R."/>
            <person name="Ray V."/>
            <person name="Raymond C."/>
            <person name="Retta R."/>
            <person name="Richardson S."/>
            <person name="Rise C."/>
            <person name="Rodriguez J."/>
            <person name="Rogers J."/>
            <person name="Rogov P."/>
            <person name="Rutman M."/>
            <person name="Schupbach R."/>
            <person name="Seaman C."/>
            <person name="Settipalli S."/>
            <person name="Sharpe T."/>
            <person name="Sheridan J."/>
            <person name="Sherpa N."/>
            <person name="Shi J."/>
            <person name="Smirnov S."/>
            <person name="Smith C."/>
            <person name="Sougnez C."/>
            <person name="Spencer B."/>
            <person name="Stalker J."/>
            <person name="Stange-thomann N."/>
            <person name="Stavropoulos S."/>
            <person name="Stetson K."/>
            <person name="Stone C."/>
            <person name="Stone S."/>
            <person name="Stubbs M."/>
            <person name="Talamas J."/>
            <person name="Tchuinga P."/>
            <person name="Tenzing P."/>
            <person name="Tesfaye S."/>
            <person name="Theodore J."/>
            <person name="Thoulutsang Y."/>
            <person name="Topham K."/>
            <person name="Towey S."/>
            <person name="Tsamla T."/>
            <person name="Tsomo N."/>
            <person name="Vallee D."/>
            <person name="Vassiliev H."/>
            <person name="Venkataraman V."/>
            <person name="Vinson J."/>
            <person name="Vo A."/>
            <person name="Wade C."/>
            <person name="Wang S."/>
            <person name="Wangchuk T."/>
            <person name="Wangdi T."/>
            <person name="Whittaker C."/>
            <person name="Wilkinson J."/>
            <person name="Wu Y."/>
            <person name="Wyman D."/>
            <person name="Yadav S."/>
            <person name="Yang S."/>
            <person name="Yang X."/>
            <person name="Yeager S."/>
            <person name="Yee E."/>
            <person name="Young G."/>
            <person name="Zainoun J."/>
            <person name="Zembeck L."/>
            <person name="Zimmer A."/>
            <person name="Zody M."/>
            <person name="Lander E."/>
        </authorList>
    </citation>
    <scope>NUCLEOTIDE SEQUENCE [LARGE SCALE GENOMIC DNA]</scope>
</reference>
<dbReference type="PANTHER" id="PTHR12874:SF29">
    <property type="entry name" value="F-BOX ONLY PROTEIN 9"/>
    <property type="match status" value="1"/>
</dbReference>
<dbReference type="Pfam" id="PF19270">
    <property type="entry name" value="FBO_C"/>
    <property type="match status" value="1"/>
</dbReference>
<dbReference type="GeneTree" id="ENSGT00390000014256"/>
<protein>
    <recommendedName>
        <fullName evidence="3">F-box domain-containing protein</fullName>
    </recommendedName>
</protein>
<evidence type="ECO:0000256" key="1">
    <source>
        <dbReference type="ARBA" id="ARBA00022786"/>
    </source>
</evidence>
<accession>H2ZBV7</accession>
<dbReference type="InterPro" id="IPR045464">
    <property type="entry name" value="Hrt3/FBXO9_C"/>
</dbReference>
<dbReference type="InterPro" id="IPR019734">
    <property type="entry name" value="TPR_rpt"/>
</dbReference>
<dbReference type="FunCoup" id="H2ZBV7">
    <property type="interactions" value="5"/>
</dbReference>
<dbReference type="Pfam" id="PF12937">
    <property type="entry name" value="F-box-like"/>
    <property type="match status" value="1"/>
</dbReference>
<reference evidence="4" key="3">
    <citation type="submission" date="2025-09" db="UniProtKB">
        <authorList>
            <consortium name="Ensembl"/>
        </authorList>
    </citation>
    <scope>IDENTIFICATION</scope>
</reference>
<keyword evidence="5" id="KW-1185">Reference proteome</keyword>
<dbReference type="GO" id="GO:0019005">
    <property type="term" value="C:SCF ubiquitin ligase complex"/>
    <property type="evidence" value="ECO:0007669"/>
    <property type="project" value="TreeGrafter"/>
</dbReference>
<dbReference type="PANTHER" id="PTHR12874">
    <property type="entry name" value="F-BOX ONLY PROTEIN 48-RELATED"/>
    <property type="match status" value="1"/>
</dbReference>
<dbReference type="Proteomes" id="UP000007875">
    <property type="component" value="Unassembled WGS sequence"/>
</dbReference>
<evidence type="ECO:0000256" key="2">
    <source>
        <dbReference type="PROSITE-ProRule" id="PRU00339"/>
    </source>
</evidence>
<reference evidence="4" key="2">
    <citation type="submission" date="2025-08" db="UniProtKB">
        <authorList>
            <consortium name="Ensembl"/>
        </authorList>
    </citation>
    <scope>IDENTIFICATION</scope>
</reference>
<keyword evidence="1" id="KW-0833">Ubl conjugation pathway</keyword>
<dbReference type="GO" id="GO:0005737">
    <property type="term" value="C:cytoplasm"/>
    <property type="evidence" value="ECO:0007669"/>
    <property type="project" value="TreeGrafter"/>
</dbReference>
<sequence>MDDIGDSNVSLNHEADLETFRQQWHLEVEQRKQGNSSQSILQKNPDTHTSENLERAKLLFQNGIEKEKEGRMLEAIKFYRNAVQLDPDVESHIQYYTSGEDRRILGDEDTSDVENCDLILKFGNMSFSSTSVDDFHQTNSAFSNLPSEIINKIFHFVVSCQMDMKSLEALSETCRKFYFFSRDDTIWKSVCEKIWTVHNKKGFSTWRNMYLTKPHVRLDGIYISKITYYREGDPTVLYKFYEPIQVVEYYRYVRFFHNGKIIMFTSPEPPLAVVHKVTLENQHELQYRIGTYKTHVDYAEQRDCAKITAKLKDSDRESGRRINYRTRNKCTTTDIEYHLALDLSSSNKKRCNKLTWQHYSCITNYFEKKSTEHEFNLSDQFPPFYFSPVNSYMQVQSTGS</sequence>
<dbReference type="STRING" id="51511.ENSCSAVP00000015073"/>
<dbReference type="InterPro" id="IPR036047">
    <property type="entry name" value="F-box-like_dom_sf"/>
</dbReference>
<dbReference type="GO" id="GO:0031146">
    <property type="term" value="P:SCF-dependent proteasomal ubiquitin-dependent protein catabolic process"/>
    <property type="evidence" value="ECO:0007669"/>
    <property type="project" value="TreeGrafter"/>
</dbReference>
<keyword evidence="2" id="KW-0802">TPR repeat</keyword>
<dbReference type="InParanoid" id="H2ZBV7"/>
<dbReference type="OMA" id="RWNRLDF"/>